<protein>
    <recommendedName>
        <fullName evidence="2">acetate--CoA ligase</fullName>
        <ecNumber evidence="2">6.2.1.1</ecNumber>
    </recommendedName>
</protein>
<evidence type="ECO:0000256" key="5">
    <source>
        <dbReference type="ARBA" id="ARBA00022741"/>
    </source>
</evidence>
<dbReference type="Gene3D" id="3.30.300.30">
    <property type="match status" value="1"/>
</dbReference>
<dbReference type="InterPro" id="IPR045851">
    <property type="entry name" value="AMP-bd_C_sf"/>
</dbReference>
<organism evidence="11 12">
    <name type="scientific">Hoeflea algicola</name>
    <dbReference type="NCBI Taxonomy" id="2983763"/>
    <lineage>
        <taxon>Bacteria</taxon>
        <taxon>Pseudomonadati</taxon>
        <taxon>Pseudomonadota</taxon>
        <taxon>Alphaproteobacteria</taxon>
        <taxon>Hyphomicrobiales</taxon>
        <taxon>Rhizobiaceae</taxon>
        <taxon>Hoeflea</taxon>
    </lineage>
</organism>
<feature type="domain" description="Acetyl-coenzyme A synthetase N-terminal" evidence="10">
    <location>
        <begin position="33"/>
        <end position="86"/>
    </location>
</feature>
<feature type="domain" description="AMP-binding enzyme C-terminal" evidence="9">
    <location>
        <begin position="532"/>
        <end position="609"/>
    </location>
</feature>
<dbReference type="PROSITE" id="PS00455">
    <property type="entry name" value="AMP_BINDING"/>
    <property type="match status" value="1"/>
</dbReference>
<dbReference type="PANTHER" id="PTHR24095">
    <property type="entry name" value="ACETYL-COENZYME A SYNTHETASE"/>
    <property type="match status" value="1"/>
</dbReference>
<dbReference type="Gene3D" id="3.40.50.12780">
    <property type="entry name" value="N-terminal domain of ligase-like"/>
    <property type="match status" value="1"/>
</dbReference>
<dbReference type="SUPFAM" id="SSF56801">
    <property type="entry name" value="Acetyl-CoA synthetase-like"/>
    <property type="match status" value="1"/>
</dbReference>
<keyword evidence="6" id="KW-0067">ATP-binding</keyword>
<keyword evidence="12" id="KW-1185">Reference proteome</keyword>
<evidence type="ECO:0000256" key="2">
    <source>
        <dbReference type="ARBA" id="ARBA00013275"/>
    </source>
</evidence>
<dbReference type="Pfam" id="PF16177">
    <property type="entry name" value="ACAS_N"/>
    <property type="match status" value="1"/>
</dbReference>
<dbReference type="Proteomes" id="UP001073227">
    <property type="component" value="Unassembled WGS sequence"/>
</dbReference>
<dbReference type="PANTHER" id="PTHR24095:SF14">
    <property type="entry name" value="ACETYL-COENZYME A SYNTHETASE 1"/>
    <property type="match status" value="1"/>
</dbReference>
<evidence type="ECO:0000256" key="6">
    <source>
        <dbReference type="ARBA" id="ARBA00022840"/>
    </source>
</evidence>
<dbReference type="EMBL" id="JAOVZR010000001">
    <property type="protein sequence ID" value="MCY0149267.1"/>
    <property type="molecule type" value="Genomic_DNA"/>
</dbReference>
<evidence type="ECO:0000313" key="11">
    <source>
        <dbReference type="EMBL" id="MCY0149267.1"/>
    </source>
</evidence>
<dbReference type="InterPro" id="IPR025110">
    <property type="entry name" value="AMP-bd_C"/>
</dbReference>
<dbReference type="RefSeq" id="WP_267654769.1">
    <property type="nucleotide sequence ID" value="NZ_JAOVZR010000001.1"/>
</dbReference>
<feature type="domain" description="AMP-dependent synthetase/ligase" evidence="8">
    <location>
        <begin position="103"/>
        <end position="472"/>
    </location>
</feature>
<name>A0ABT3ZBX2_9HYPH</name>
<dbReference type="InterPro" id="IPR000873">
    <property type="entry name" value="AMP-dep_synth/lig_dom"/>
</dbReference>
<evidence type="ECO:0000256" key="3">
    <source>
        <dbReference type="ARBA" id="ARBA00022598"/>
    </source>
</evidence>
<evidence type="ECO:0000259" key="10">
    <source>
        <dbReference type="Pfam" id="PF16177"/>
    </source>
</evidence>
<evidence type="ECO:0000259" key="9">
    <source>
        <dbReference type="Pfam" id="PF13193"/>
    </source>
</evidence>
<evidence type="ECO:0000313" key="12">
    <source>
        <dbReference type="Proteomes" id="UP001073227"/>
    </source>
</evidence>
<keyword evidence="4" id="KW-0479">Metal-binding</keyword>
<keyword evidence="3" id="KW-0436">Ligase</keyword>
<gene>
    <name evidence="11" type="ORF">OEG84_16515</name>
</gene>
<keyword evidence="7" id="KW-0007">Acetylation</keyword>
<comment type="similarity">
    <text evidence="1">Belongs to the ATP-dependent AMP-binding enzyme family.</text>
</comment>
<accession>A0ABT3ZBX2</accession>
<dbReference type="Pfam" id="PF00501">
    <property type="entry name" value="AMP-binding"/>
    <property type="match status" value="1"/>
</dbReference>
<comment type="caution">
    <text evidence="11">The sequence shown here is derived from an EMBL/GenBank/DDBJ whole genome shotgun (WGS) entry which is preliminary data.</text>
</comment>
<proteinExistence type="inferred from homology"/>
<evidence type="ECO:0000256" key="1">
    <source>
        <dbReference type="ARBA" id="ARBA00006432"/>
    </source>
</evidence>
<dbReference type="InterPro" id="IPR042099">
    <property type="entry name" value="ANL_N_sf"/>
</dbReference>
<sequence>MTSSLQDTWQPRPEDLSNSNVIALMQRFGIADYDEFYRFSIEHPDRYWREVVDFLQIVWTKDYDAYVDLSRGKEFPEWFPGGELNWTDTVFQWADEPQLRSRMAIVAEHEDGSLTELAFADLKSTVRRFAAGLKQQGIKRGDRVGLLMENGVEATVSLMALSFMGAIVVPLFSGFGADAIISRLSASGARAVIATEGFKRRNRYINVSAAIAEAMESLPSVELLIMKLSKDGSGLPEGATAWSEIAATEDPGGEAARMSANDPFMVIYTSGTTGKPKGVVHTHGSFPLKIAHDSAIHFDTKPGDVFCWPADMGWIAGALIISSSLLRGATLVCYDGAPDFPDWSRMSRLIERHNVTHYGSAPTLVRGLAANEAEALQGDFSSIRMLIVAGEGIAPEHYLWHQRTFGRGECPVINYTGGTEVSGALLGSVIIKPIAPAGFNTASPGVAIDIVDHAGNSLERDVGELAMREPFIGMTHSFWEDDERYLETYWSTVPGTWVHGDLAVRSTDGGFFMRGRSDDTIKVAGKRLGPAEVEEVLLELPGVTEVAAIGVDDPVKGQKLVVFAIPRKTADMAALPQQIAQHVEKRLGKPFRPGNVHLVRDLPKTKSSKVMRRLIRSAYCGLPHGDLSSLDNPSALDEIASVVPPA</sequence>
<reference evidence="11" key="1">
    <citation type="submission" date="2022-10" db="EMBL/GenBank/DDBJ databases">
        <title>Hoeflea sp. G2-23, isolated from marine algae.</title>
        <authorList>
            <person name="Kristyanto S."/>
            <person name="Kim J.M."/>
            <person name="Jeon C.O."/>
        </authorList>
    </citation>
    <scope>NUCLEOTIDE SEQUENCE</scope>
    <source>
        <strain evidence="11">G2-23</strain>
    </source>
</reference>
<dbReference type="EC" id="6.2.1.1" evidence="2"/>
<keyword evidence="5" id="KW-0547">Nucleotide-binding</keyword>
<evidence type="ECO:0000259" key="8">
    <source>
        <dbReference type="Pfam" id="PF00501"/>
    </source>
</evidence>
<dbReference type="Pfam" id="PF13193">
    <property type="entry name" value="AMP-binding_C"/>
    <property type="match status" value="1"/>
</dbReference>
<dbReference type="InterPro" id="IPR032387">
    <property type="entry name" value="ACAS_N"/>
</dbReference>
<evidence type="ECO:0000256" key="7">
    <source>
        <dbReference type="ARBA" id="ARBA00022990"/>
    </source>
</evidence>
<dbReference type="InterPro" id="IPR020845">
    <property type="entry name" value="AMP-binding_CS"/>
</dbReference>
<evidence type="ECO:0000256" key="4">
    <source>
        <dbReference type="ARBA" id="ARBA00022723"/>
    </source>
</evidence>